<evidence type="ECO:0008006" key="4">
    <source>
        <dbReference type="Google" id="ProtNLM"/>
    </source>
</evidence>
<reference evidence="2 3" key="1">
    <citation type="submission" date="2018-11" db="EMBL/GenBank/DDBJ databases">
        <title>Sequencing the genomes of 1000 actinobacteria strains.</title>
        <authorList>
            <person name="Klenk H.-P."/>
        </authorList>
    </citation>
    <scope>NUCLEOTIDE SEQUENCE [LARGE SCALE GENOMIC DNA]</scope>
    <source>
        <strain evidence="2 3">DSM 44254</strain>
    </source>
</reference>
<dbReference type="OrthoDB" id="5125216at2"/>
<dbReference type="Proteomes" id="UP000272400">
    <property type="component" value="Unassembled WGS sequence"/>
</dbReference>
<dbReference type="AlphaFoldDB" id="A0A3N1CR98"/>
<protein>
    <recommendedName>
        <fullName evidence="4">YtxH domain-containing protein</fullName>
    </recommendedName>
</protein>
<comment type="caution">
    <text evidence="2">The sequence shown here is derived from an EMBL/GenBank/DDBJ whole genome shotgun (WGS) entry which is preliminary data.</text>
</comment>
<accession>A0A3N1CR98</accession>
<gene>
    <name evidence="2" type="ORF">EDD29_1233</name>
</gene>
<feature type="compositionally biased region" description="Basic and acidic residues" evidence="1">
    <location>
        <begin position="84"/>
        <end position="100"/>
    </location>
</feature>
<organism evidence="2 3">
    <name type="scientific">Actinocorallia herbida</name>
    <dbReference type="NCBI Taxonomy" id="58109"/>
    <lineage>
        <taxon>Bacteria</taxon>
        <taxon>Bacillati</taxon>
        <taxon>Actinomycetota</taxon>
        <taxon>Actinomycetes</taxon>
        <taxon>Streptosporangiales</taxon>
        <taxon>Thermomonosporaceae</taxon>
        <taxon>Actinocorallia</taxon>
    </lineage>
</organism>
<keyword evidence="3" id="KW-1185">Reference proteome</keyword>
<dbReference type="RefSeq" id="WP_123663100.1">
    <property type="nucleotide sequence ID" value="NZ_RJKE01000001.1"/>
</dbReference>
<evidence type="ECO:0000313" key="3">
    <source>
        <dbReference type="Proteomes" id="UP000272400"/>
    </source>
</evidence>
<proteinExistence type="predicted"/>
<feature type="region of interest" description="Disordered" evidence="1">
    <location>
        <begin position="74"/>
        <end position="100"/>
    </location>
</feature>
<dbReference type="EMBL" id="RJKE01000001">
    <property type="protein sequence ID" value="ROO83725.1"/>
    <property type="molecule type" value="Genomic_DNA"/>
</dbReference>
<sequence length="100" mass="10762">MKRAIFAGGVAVGYVLGARAGRERYEQIKKAALEVWGHPAVQTAATSVKEQAAEVGAKGAHRAGELAKDGWARTGEAATSARQKVNDRLHRESREEMMTT</sequence>
<evidence type="ECO:0000313" key="2">
    <source>
        <dbReference type="EMBL" id="ROO83725.1"/>
    </source>
</evidence>
<name>A0A3N1CR98_9ACTN</name>
<evidence type="ECO:0000256" key="1">
    <source>
        <dbReference type="SAM" id="MobiDB-lite"/>
    </source>
</evidence>